<name>A0A1Q8ZK51_SYMMI</name>
<evidence type="ECO:0000313" key="1">
    <source>
        <dbReference type="EMBL" id="OLP20528.1"/>
    </source>
</evidence>
<sequence length="189" mass="21281">MRCLLALLGEEDDGDLAVRRAYRTCCVRSCRTFMPQQWLARTSARDVDSADRGLELLVYGPAPLGDVLCCDVTRLSALTRERRPRPSAAARGGAAWHRYRCRKEARNRIAYPELLRPRPQRLCILACKVGGRWSAESRRFVTHRWWGSLSVALQSTVVATLFGALYVAGCTGSWLDLLVLRTPKTCEKI</sequence>
<protein>
    <submittedName>
        <fullName evidence="1">Uncharacterized protein</fullName>
    </submittedName>
</protein>
<proteinExistence type="predicted"/>
<reference evidence="1 2" key="1">
    <citation type="submission" date="2016-02" db="EMBL/GenBank/DDBJ databases">
        <title>Genome analysis of coral dinoflagellate symbionts highlights evolutionary adaptations to a symbiotic lifestyle.</title>
        <authorList>
            <person name="Aranda M."/>
            <person name="Li Y."/>
            <person name="Liew Y.J."/>
            <person name="Baumgarten S."/>
            <person name="Simakov O."/>
            <person name="Wilson M."/>
            <person name="Piel J."/>
            <person name="Ashoor H."/>
            <person name="Bougouffa S."/>
            <person name="Bajic V.B."/>
            <person name="Ryu T."/>
            <person name="Ravasi T."/>
            <person name="Bayer T."/>
            <person name="Micklem G."/>
            <person name="Kim H."/>
            <person name="Bhak J."/>
            <person name="Lajeunesse T.C."/>
            <person name="Voolstra C.R."/>
        </authorList>
    </citation>
    <scope>NUCLEOTIDE SEQUENCE [LARGE SCALE GENOMIC DNA]</scope>
    <source>
        <strain evidence="1 2">CCMP2467</strain>
    </source>
</reference>
<gene>
    <name evidence="1" type="ORF">AK812_SmicGene48998</name>
</gene>
<comment type="caution">
    <text evidence="1">The sequence shown here is derived from an EMBL/GenBank/DDBJ whole genome shotgun (WGS) entry which is preliminary data.</text>
</comment>
<dbReference type="EMBL" id="LSRX01009513">
    <property type="protein sequence ID" value="OLP20528.1"/>
    <property type="molecule type" value="Genomic_DNA"/>
</dbReference>
<organism evidence="1 2">
    <name type="scientific">Symbiodinium microadriaticum</name>
    <name type="common">Dinoflagellate</name>
    <name type="synonym">Zooxanthella microadriatica</name>
    <dbReference type="NCBI Taxonomy" id="2951"/>
    <lineage>
        <taxon>Eukaryota</taxon>
        <taxon>Sar</taxon>
        <taxon>Alveolata</taxon>
        <taxon>Dinophyceae</taxon>
        <taxon>Suessiales</taxon>
        <taxon>Symbiodiniaceae</taxon>
        <taxon>Symbiodinium</taxon>
    </lineage>
</organism>
<accession>A0A1Q8ZK51</accession>
<keyword evidence="2" id="KW-1185">Reference proteome</keyword>
<dbReference type="AlphaFoldDB" id="A0A1Q8ZK51"/>
<evidence type="ECO:0000313" key="2">
    <source>
        <dbReference type="Proteomes" id="UP000186817"/>
    </source>
</evidence>
<dbReference type="Proteomes" id="UP000186817">
    <property type="component" value="Unassembled WGS sequence"/>
</dbReference>